<dbReference type="GO" id="GO:0016020">
    <property type="term" value="C:membrane"/>
    <property type="evidence" value="ECO:0007669"/>
    <property type="project" value="UniProtKB-SubCell"/>
</dbReference>
<evidence type="ECO:0000256" key="5">
    <source>
        <dbReference type="SAM" id="Phobius"/>
    </source>
</evidence>
<gene>
    <name evidence="6" type="primary">lysP</name>
    <name evidence="6" type="ORF">NO1_1713</name>
</gene>
<dbReference type="InterPro" id="IPR050367">
    <property type="entry name" value="APC_superfamily"/>
</dbReference>
<dbReference type="PANTHER" id="PTHR42770:SF7">
    <property type="entry name" value="MEMBRANE PROTEIN"/>
    <property type="match status" value="1"/>
</dbReference>
<organism evidence="6 7">
    <name type="scientific">Termititenax aidoneus</name>
    <dbReference type="NCBI Taxonomy" id="2218524"/>
    <lineage>
        <taxon>Bacteria</taxon>
        <taxon>Bacillati</taxon>
        <taxon>Candidatus Margulisiibacteriota</taxon>
        <taxon>Candidatus Termititenacia</taxon>
        <taxon>Candidatus Termititenacales</taxon>
        <taxon>Candidatus Termititenacaceae</taxon>
        <taxon>Candidatus Termititenax</taxon>
    </lineage>
</organism>
<keyword evidence="4 5" id="KW-0472">Membrane</keyword>
<dbReference type="Gene3D" id="1.20.1740.10">
    <property type="entry name" value="Amino acid/polyamine transporter I"/>
    <property type="match status" value="1"/>
</dbReference>
<evidence type="ECO:0000313" key="6">
    <source>
        <dbReference type="EMBL" id="GBR74556.1"/>
    </source>
</evidence>
<evidence type="ECO:0000256" key="1">
    <source>
        <dbReference type="ARBA" id="ARBA00004141"/>
    </source>
</evidence>
<reference evidence="6 7" key="1">
    <citation type="journal article" date="2019" name="ISME J.">
        <title>Genome analyses of uncultured TG2/ZB3 bacteria in 'Margulisbacteria' specifically attached to ectosymbiotic spirochetes of protists in the termite gut.</title>
        <authorList>
            <person name="Utami Y.D."/>
            <person name="Kuwahara H."/>
            <person name="Igai K."/>
            <person name="Murakami T."/>
            <person name="Sugaya K."/>
            <person name="Morikawa T."/>
            <person name="Nagura Y."/>
            <person name="Yuki M."/>
            <person name="Deevong P."/>
            <person name="Inoue T."/>
            <person name="Kihara K."/>
            <person name="Lo N."/>
            <person name="Yamada A."/>
            <person name="Ohkuma M."/>
            <person name="Hongoh Y."/>
        </authorList>
    </citation>
    <scope>NUCLEOTIDE SEQUENCE [LARGE SCALE GENOMIC DNA]</scope>
    <source>
        <strain evidence="6">NkOx7-01</strain>
    </source>
</reference>
<name>A0A388TCI0_TERA1</name>
<evidence type="ECO:0000313" key="7">
    <source>
        <dbReference type="Proteomes" id="UP000269352"/>
    </source>
</evidence>
<feature type="transmembrane region" description="Helical" evidence="5">
    <location>
        <begin position="50"/>
        <end position="70"/>
    </location>
</feature>
<dbReference type="EMBL" id="BGZN01000055">
    <property type="protein sequence ID" value="GBR74556.1"/>
    <property type="molecule type" value="Genomic_DNA"/>
</dbReference>
<keyword evidence="3 5" id="KW-1133">Transmembrane helix</keyword>
<sequence>MIYAMGRQNFLPEVFARTNKHGQPILPNILILVISILFIMMQTIRSFFDLMAFACALCYAISTISSMVLAQKHPEWPRPFELPWGKVMRWLSLGVAVVIAVFCTIGITPMTWYGFSGYIGIGLLLWGYMVLFRWRTEKVWMKTPDGDKEF</sequence>
<protein>
    <submittedName>
        <fullName evidence="6">Amino acid permease LysP</fullName>
    </submittedName>
</protein>
<dbReference type="PANTHER" id="PTHR42770">
    <property type="entry name" value="AMINO ACID TRANSPORTER-RELATED"/>
    <property type="match status" value="1"/>
</dbReference>
<comment type="subcellular location">
    <subcellularLocation>
        <location evidence="1">Membrane</location>
        <topology evidence="1">Multi-pass membrane protein</topology>
    </subcellularLocation>
</comment>
<feature type="transmembrane region" description="Helical" evidence="5">
    <location>
        <begin position="113"/>
        <end position="132"/>
    </location>
</feature>
<accession>A0A388TCI0</accession>
<evidence type="ECO:0000256" key="4">
    <source>
        <dbReference type="ARBA" id="ARBA00023136"/>
    </source>
</evidence>
<keyword evidence="7" id="KW-1185">Reference proteome</keyword>
<feature type="transmembrane region" description="Helical" evidence="5">
    <location>
        <begin position="90"/>
        <end position="107"/>
    </location>
</feature>
<feature type="non-terminal residue" evidence="6">
    <location>
        <position position="1"/>
    </location>
</feature>
<feature type="transmembrane region" description="Helical" evidence="5">
    <location>
        <begin position="25"/>
        <end position="44"/>
    </location>
</feature>
<proteinExistence type="predicted"/>
<evidence type="ECO:0000256" key="3">
    <source>
        <dbReference type="ARBA" id="ARBA00022989"/>
    </source>
</evidence>
<keyword evidence="2 5" id="KW-0812">Transmembrane</keyword>
<dbReference type="AlphaFoldDB" id="A0A388TCI0"/>
<dbReference type="Proteomes" id="UP000269352">
    <property type="component" value="Unassembled WGS sequence"/>
</dbReference>
<evidence type="ECO:0000256" key="2">
    <source>
        <dbReference type="ARBA" id="ARBA00022692"/>
    </source>
</evidence>
<comment type="caution">
    <text evidence="6">The sequence shown here is derived from an EMBL/GenBank/DDBJ whole genome shotgun (WGS) entry which is preliminary data.</text>
</comment>